<gene>
    <name evidence="1" type="ORF">KUCAC02_001285</name>
</gene>
<comment type="caution">
    <text evidence="1">The sequence shown here is derived from an EMBL/GenBank/DDBJ whole genome shotgun (WGS) entry which is preliminary data.</text>
</comment>
<dbReference type="EMBL" id="CM043786">
    <property type="protein sequence ID" value="KAI4831756.1"/>
    <property type="molecule type" value="Genomic_DNA"/>
</dbReference>
<sequence length="189" mass="20630">LRQSLGRLSGLFSLASPPLLLVDSRGGGPGGGLAPVPWGVGLRATRAAWQTGWTHEEVKAIQQPRLLQILPPFPLSSPHYFSLNHPASHHISALFHAPSPSIPHSCCTSPALHTSTSTPLHPSFHLSTAFISDEDPVLMSLFHHAPLQLQNTDWSWNRLMICFQVEIGNAPQMRPGDIPNRIEVPFTPT</sequence>
<feature type="non-terminal residue" evidence="1">
    <location>
        <position position="189"/>
    </location>
</feature>
<accession>A0ACB9XXQ1</accession>
<feature type="non-terminal residue" evidence="1">
    <location>
        <position position="1"/>
    </location>
</feature>
<organism evidence="1 2">
    <name type="scientific">Chaenocephalus aceratus</name>
    <name type="common">Blackfin icefish</name>
    <name type="synonym">Chaenichthys aceratus</name>
    <dbReference type="NCBI Taxonomy" id="36190"/>
    <lineage>
        <taxon>Eukaryota</taxon>
        <taxon>Metazoa</taxon>
        <taxon>Chordata</taxon>
        <taxon>Craniata</taxon>
        <taxon>Vertebrata</taxon>
        <taxon>Euteleostomi</taxon>
        <taxon>Actinopterygii</taxon>
        <taxon>Neopterygii</taxon>
        <taxon>Teleostei</taxon>
        <taxon>Neoteleostei</taxon>
        <taxon>Acanthomorphata</taxon>
        <taxon>Eupercaria</taxon>
        <taxon>Perciformes</taxon>
        <taxon>Notothenioidei</taxon>
        <taxon>Channichthyidae</taxon>
        <taxon>Chaenocephalus</taxon>
    </lineage>
</organism>
<evidence type="ECO:0000313" key="1">
    <source>
        <dbReference type="EMBL" id="KAI4831756.1"/>
    </source>
</evidence>
<protein>
    <submittedName>
        <fullName evidence="1">Uncharacterized protein</fullName>
    </submittedName>
</protein>
<name>A0ACB9XXQ1_CHAAC</name>
<dbReference type="Proteomes" id="UP001057452">
    <property type="component" value="Chromosome 2"/>
</dbReference>
<proteinExistence type="predicted"/>
<reference evidence="1" key="1">
    <citation type="submission" date="2022-05" db="EMBL/GenBank/DDBJ databases">
        <title>Chromosome-level genome of Chaenocephalus aceratus.</title>
        <authorList>
            <person name="Park H."/>
        </authorList>
    </citation>
    <scope>NUCLEOTIDE SEQUENCE</scope>
    <source>
        <strain evidence="1">KU_202001</strain>
    </source>
</reference>
<keyword evidence="2" id="KW-1185">Reference proteome</keyword>
<evidence type="ECO:0000313" key="2">
    <source>
        <dbReference type="Proteomes" id="UP001057452"/>
    </source>
</evidence>